<dbReference type="AlphaFoldDB" id="A0A0F5IUL6"/>
<dbReference type="EMBL" id="AQHW01000025">
    <property type="protein sequence ID" value="KKB49198.1"/>
    <property type="molecule type" value="Genomic_DNA"/>
</dbReference>
<keyword evidence="2" id="KW-1185">Reference proteome</keyword>
<name>A0A0F5IUL6_9BACT</name>
<dbReference type="Proteomes" id="UP000033035">
    <property type="component" value="Unassembled WGS sequence"/>
</dbReference>
<comment type="caution">
    <text evidence="1">The sequence shown here is derived from an EMBL/GenBank/DDBJ whole genome shotgun (WGS) entry which is preliminary data.</text>
</comment>
<dbReference type="STRING" id="1203610.HMPREF1536_04262"/>
<evidence type="ECO:0000313" key="2">
    <source>
        <dbReference type="Proteomes" id="UP000033035"/>
    </source>
</evidence>
<sequence>METAVFLRESDEVDNEQWHKFARRFFEKYRDTIIQYFGYEKLMHYTPCRIVNYPRFFIAVVMVLFESGIFGCNRKELADTLYEVFSLEKERSTIRRWFYEMPPEYEEDLKSFKNIIPTQKNKK</sequence>
<dbReference type="PATRIC" id="fig|1203610.3.peg.4338"/>
<gene>
    <name evidence="1" type="ORF">HMPREF1536_04262</name>
</gene>
<proteinExistence type="predicted"/>
<accession>A0A0F5IUL6</accession>
<dbReference type="RefSeq" id="WP_028729231.1">
    <property type="nucleotide sequence ID" value="NZ_KE386763.1"/>
</dbReference>
<protein>
    <submittedName>
        <fullName evidence="1">Uncharacterized protein</fullName>
    </submittedName>
</protein>
<organism evidence="1 2">
    <name type="scientific">Parabacteroides gordonii MS-1 = DSM 23371</name>
    <dbReference type="NCBI Taxonomy" id="1203610"/>
    <lineage>
        <taxon>Bacteria</taxon>
        <taxon>Pseudomonadati</taxon>
        <taxon>Bacteroidota</taxon>
        <taxon>Bacteroidia</taxon>
        <taxon>Bacteroidales</taxon>
        <taxon>Tannerellaceae</taxon>
        <taxon>Parabacteroides</taxon>
    </lineage>
</organism>
<evidence type="ECO:0000313" key="1">
    <source>
        <dbReference type="EMBL" id="KKB49198.1"/>
    </source>
</evidence>
<dbReference type="HOGENOM" id="CLU_146687_0_0_10"/>
<reference evidence="1 2" key="1">
    <citation type="submission" date="2013-04" db="EMBL/GenBank/DDBJ databases">
        <title>The Genome Sequence of Parabacteroides gordonii DSM 23371.</title>
        <authorList>
            <consortium name="The Broad Institute Genomics Platform"/>
            <person name="Earl A."/>
            <person name="Ward D."/>
            <person name="Feldgarden M."/>
            <person name="Gevers D."/>
            <person name="Martens E."/>
            <person name="Sakamoto M."/>
            <person name="Benno Y."/>
            <person name="Suzuki N."/>
            <person name="Matsunaga N."/>
            <person name="Koshihara K."/>
            <person name="Seki M."/>
            <person name="Komiya H."/>
            <person name="Walker B."/>
            <person name="Young S."/>
            <person name="Zeng Q."/>
            <person name="Gargeya S."/>
            <person name="Fitzgerald M."/>
            <person name="Haas B."/>
            <person name="Abouelleil A."/>
            <person name="Allen A.W."/>
            <person name="Alvarado L."/>
            <person name="Arachchi H.M."/>
            <person name="Berlin A.M."/>
            <person name="Chapman S.B."/>
            <person name="Gainer-Dewar J."/>
            <person name="Goldberg J."/>
            <person name="Griggs A."/>
            <person name="Gujja S."/>
            <person name="Hansen M."/>
            <person name="Howarth C."/>
            <person name="Imamovic A."/>
            <person name="Ireland A."/>
            <person name="Larimer J."/>
            <person name="McCowan C."/>
            <person name="Murphy C."/>
            <person name="Pearson M."/>
            <person name="Poon T.W."/>
            <person name="Priest M."/>
            <person name="Roberts A."/>
            <person name="Saif S."/>
            <person name="Shea T."/>
            <person name="Sisk P."/>
            <person name="Sykes S."/>
            <person name="Wortman J."/>
            <person name="Nusbaum C."/>
            <person name="Birren B."/>
        </authorList>
    </citation>
    <scope>NUCLEOTIDE SEQUENCE [LARGE SCALE GENOMIC DNA]</scope>
    <source>
        <strain evidence="1 2">MS-1</strain>
    </source>
</reference>